<dbReference type="PIRSF" id="PIRSF000193">
    <property type="entry name" value="Pyrrol-5-carb_rd"/>
    <property type="match status" value="1"/>
</dbReference>
<comment type="pathway">
    <text evidence="9 12">Amino-acid biosynthesis; L-proline biosynthesis; L-proline from L-glutamate 5-semialdehyde: step 1/1.</text>
</comment>
<feature type="binding site" evidence="11">
    <location>
        <begin position="79"/>
        <end position="82"/>
    </location>
    <ligand>
        <name>NADP(+)</name>
        <dbReference type="ChEBI" id="CHEBI:58349"/>
    </ligand>
</feature>
<dbReference type="FunFam" id="1.10.3730.10:FF:000001">
    <property type="entry name" value="Pyrroline-5-carboxylate reductase"/>
    <property type="match status" value="1"/>
</dbReference>
<comment type="catalytic activity">
    <reaction evidence="9">
        <text>L-proline + NAD(+) = (S)-1-pyrroline-5-carboxylate + NADH + 2 H(+)</text>
        <dbReference type="Rhea" id="RHEA:14105"/>
        <dbReference type="ChEBI" id="CHEBI:15378"/>
        <dbReference type="ChEBI" id="CHEBI:17388"/>
        <dbReference type="ChEBI" id="CHEBI:57540"/>
        <dbReference type="ChEBI" id="CHEBI:57945"/>
        <dbReference type="ChEBI" id="CHEBI:60039"/>
        <dbReference type="EC" id="1.5.1.2"/>
    </reaction>
</comment>
<comment type="subcellular location">
    <subcellularLocation>
        <location evidence="1 9">Cytoplasm</location>
    </subcellularLocation>
</comment>
<evidence type="ECO:0000256" key="12">
    <source>
        <dbReference type="RuleBase" id="RU003903"/>
    </source>
</evidence>
<keyword evidence="6 9" id="KW-0521">NADP</keyword>
<dbReference type="GO" id="GO:0004735">
    <property type="term" value="F:pyrroline-5-carboxylate reductase activity"/>
    <property type="evidence" value="ECO:0007669"/>
    <property type="project" value="UniProtKB-UniRule"/>
</dbReference>
<evidence type="ECO:0000256" key="6">
    <source>
        <dbReference type="ARBA" id="ARBA00022857"/>
    </source>
</evidence>
<evidence type="ECO:0000256" key="8">
    <source>
        <dbReference type="ARBA" id="ARBA00058118"/>
    </source>
</evidence>
<dbReference type="InterPro" id="IPR008927">
    <property type="entry name" value="6-PGluconate_DH-like_C_sf"/>
</dbReference>
<dbReference type="InterPro" id="IPR036291">
    <property type="entry name" value="NAD(P)-bd_dom_sf"/>
</dbReference>
<dbReference type="EMBL" id="PPUT01000027">
    <property type="protein sequence ID" value="RDC42599.1"/>
    <property type="molecule type" value="Genomic_DNA"/>
</dbReference>
<keyword evidence="7 9" id="KW-0560">Oxidoreductase</keyword>
<dbReference type="SUPFAM" id="SSF51735">
    <property type="entry name" value="NAD(P)-binding Rossmann-fold domains"/>
    <property type="match status" value="1"/>
</dbReference>
<name>A0A369NVZ8_9ACTN</name>
<evidence type="ECO:0000313" key="16">
    <source>
        <dbReference type="Proteomes" id="UP000253805"/>
    </source>
</evidence>
<comment type="caution">
    <text evidence="15">The sequence shown here is derived from an EMBL/GenBank/DDBJ whole genome shotgun (WGS) entry which is preliminary data.</text>
</comment>
<organism evidence="15 16">
    <name type="scientific">Adlercreutzia equolifaciens subsp. celatus</name>
    <dbReference type="NCBI Taxonomy" id="394340"/>
    <lineage>
        <taxon>Bacteria</taxon>
        <taxon>Bacillati</taxon>
        <taxon>Actinomycetota</taxon>
        <taxon>Coriobacteriia</taxon>
        <taxon>Eggerthellales</taxon>
        <taxon>Eggerthellaceae</taxon>
        <taxon>Adlercreutzia</taxon>
    </lineage>
</organism>
<protein>
    <recommendedName>
        <fullName evidence="9 10">Pyrroline-5-carboxylate reductase</fullName>
        <shortName evidence="9">P5C reductase</shortName>
        <shortName evidence="9">P5CR</shortName>
        <ecNumber evidence="9 10">1.5.1.2</ecNumber>
    </recommendedName>
    <alternativeName>
        <fullName evidence="9">PCA reductase</fullName>
    </alternativeName>
</protein>
<keyword evidence="5 9" id="KW-0641">Proline biosynthesis</keyword>
<dbReference type="Proteomes" id="UP000253805">
    <property type="component" value="Unassembled WGS sequence"/>
</dbReference>
<dbReference type="PANTHER" id="PTHR11645:SF0">
    <property type="entry name" value="PYRROLINE-5-CARBOXYLATE REDUCTASE 3"/>
    <property type="match status" value="1"/>
</dbReference>
<evidence type="ECO:0000256" key="2">
    <source>
        <dbReference type="ARBA" id="ARBA00005525"/>
    </source>
</evidence>
<dbReference type="GO" id="GO:0055129">
    <property type="term" value="P:L-proline biosynthetic process"/>
    <property type="evidence" value="ECO:0007669"/>
    <property type="project" value="UniProtKB-UniRule"/>
</dbReference>
<dbReference type="HAMAP" id="MF_01925">
    <property type="entry name" value="P5C_reductase"/>
    <property type="match status" value="1"/>
</dbReference>
<accession>A0A369NVZ8</accession>
<dbReference type="RefSeq" id="WP_114549510.1">
    <property type="nucleotide sequence ID" value="NZ_PPUT01000027.1"/>
</dbReference>
<evidence type="ECO:0000256" key="9">
    <source>
        <dbReference type="HAMAP-Rule" id="MF_01925"/>
    </source>
</evidence>
<evidence type="ECO:0000259" key="14">
    <source>
        <dbReference type="Pfam" id="PF14748"/>
    </source>
</evidence>
<feature type="binding site" evidence="11">
    <location>
        <begin position="6"/>
        <end position="11"/>
    </location>
    <ligand>
        <name>NADP(+)</name>
        <dbReference type="ChEBI" id="CHEBI:58349"/>
    </ligand>
</feature>
<proteinExistence type="inferred from homology"/>
<dbReference type="EC" id="1.5.1.2" evidence="9 10"/>
<dbReference type="AlphaFoldDB" id="A0A369NVZ8"/>
<dbReference type="SUPFAM" id="SSF48179">
    <property type="entry name" value="6-phosphogluconate dehydrogenase C-terminal domain-like"/>
    <property type="match status" value="1"/>
</dbReference>
<dbReference type="GO" id="GO:0005737">
    <property type="term" value="C:cytoplasm"/>
    <property type="evidence" value="ECO:0007669"/>
    <property type="project" value="UniProtKB-SubCell"/>
</dbReference>
<evidence type="ECO:0000313" key="15">
    <source>
        <dbReference type="EMBL" id="RDC42599.1"/>
    </source>
</evidence>
<feature type="domain" description="Pyrroline-5-carboxylate reductase dimerisation" evidence="14">
    <location>
        <begin position="174"/>
        <end position="277"/>
    </location>
</feature>
<dbReference type="InterPro" id="IPR053790">
    <property type="entry name" value="P5CR-like_CS"/>
</dbReference>
<evidence type="ECO:0000256" key="3">
    <source>
        <dbReference type="ARBA" id="ARBA00022490"/>
    </source>
</evidence>
<dbReference type="InterPro" id="IPR000304">
    <property type="entry name" value="Pyrroline-COOH_reductase"/>
</dbReference>
<keyword evidence="3 9" id="KW-0963">Cytoplasm</keyword>
<dbReference type="NCBIfam" id="TIGR00112">
    <property type="entry name" value="proC"/>
    <property type="match status" value="1"/>
</dbReference>
<feature type="domain" description="Pyrroline-5-carboxylate reductase catalytic N-terminal" evidence="13">
    <location>
        <begin position="2"/>
        <end position="108"/>
    </location>
</feature>
<dbReference type="Gene3D" id="3.40.50.720">
    <property type="entry name" value="NAD(P)-binding Rossmann-like Domain"/>
    <property type="match status" value="1"/>
</dbReference>
<dbReference type="Pfam" id="PF03807">
    <property type="entry name" value="F420_oxidored"/>
    <property type="match status" value="1"/>
</dbReference>
<evidence type="ECO:0000256" key="1">
    <source>
        <dbReference type="ARBA" id="ARBA00004496"/>
    </source>
</evidence>
<gene>
    <name evidence="9" type="primary">proC</name>
    <name evidence="15" type="ORF">C1850_09525</name>
</gene>
<comment type="catalytic activity">
    <reaction evidence="9 12">
        <text>L-proline + NADP(+) = (S)-1-pyrroline-5-carboxylate + NADPH + 2 H(+)</text>
        <dbReference type="Rhea" id="RHEA:14109"/>
        <dbReference type="ChEBI" id="CHEBI:15378"/>
        <dbReference type="ChEBI" id="CHEBI:17388"/>
        <dbReference type="ChEBI" id="CHEBI:57783"/>
        <dbReference type="ChEBI" id="CHEBI:58349"/>
        <dbReference type="ChEBI" id="CHEBI:60039"/>
        <dbReference type="EC" id="1.5.1.2"/>
    </reaction>
</comment>
<feature type="binding site" evidence="11">
    <location>
        <position position="66"/>
    </location>
    <ligand>
        <name>NADPH</name>
        <dbReference type="ChEBI" id="CHEBI:57783"/>
    </ligand>
</feature>
<dbReference type="InterPro" id="IPR028939">
    <property type="entry name" value="P5C_Rdtase_cat_N"/>
</dbReference>
<reference evidence="15 16" key="1">
    <citation type="journal article" date="2018" name="Elife">
        <title>Discovery and characterization of a prevalent human gut bacterial enzyme sufficient for the inactivation of a family of plant toxins.</title>
        <authorList>
            <person name="Koppel N."/>
            <person name="Bisanz J.E."/>
            <person name="Pandelia M.E."/>
            <person name="Turnbaugh P.J."/>
            <person name="Balskus E.P."/>
        </authorList>
    </citation>
    <scope>NUCLEOTIDE SEQUENCE [LARGE SCALE GENOMIC DNA]</scope>
    <source>
        <strain evidence="15 16">OB21 GAM 11</strain>
    </source>
</reference>
<evidence type="ECO:0000256" key="10">
    <source>
        <dbReference type="NCBIfam" id="TIGR00112"/>
    </source>
</evidence>
<dbReference type="Gene3D" id="1.10.3730.10">
    <property type="entry name" value="ProC C-terminal domain-like"/>
    <property type="match status" value="1"/>
</dbReference>
<dbReference type="Pfam" id="PF14748">
    <property type="entry name" value="P5CR_dimer"/>
    <property type="match status" value="1"/>
</dbReference>
<comment type="function">
    <text evidence="8 9">Catalyzes the reduction of 1-pyrroline-5-carboxylate (PCA) to L-proline.</text>
</comment>
<evidence type="ECO:0000256" key="7">
    <source>
        <dbReference type="ARBA" id="ARBA00023002"/>
    </source>
</evidence>
<evidence type="ECO:0000256" key="5">
    <source>
        <dbReference type="ARBA" id="ARBA00022650"/>
    </source>
</evidence>
<comment type="similarity">
    <text evidence="2 9 12">Belongs to the pyrroline-5-carboxylate reductase family.</text>
</comment>
<evidence type="ECO:0000256" key="11">
    <source>
        <dbReference type="PIRSR" id="PIRSR000193-1"/>
    </source>
</evidence>
<dbReference type="PROSITE" id="PS00521">
    <property type="entry name" value="P5CR"/>
    <property type="match status" value="1"/>
</dbReference>
<dbReference type="FunFam" id="3.40.50.720:FF:000190">
    <property type="entry name" value="Pyrroline-5-carboxylate reductase"/>
    <property type="match status" value="1"/>
</dbReference>
<dbReference type="InterPro" id="IPR029036">
    <property type="entry name" value="P5CR_dimer"/>
</dbReference>
<dbReference type="UniPathway" id="UPA00098">
    <property type="reaction ID" value="UER00361"/>
</dbReference>
<evidence type="ECO:0000256" key="4">
    <source>
        <dbReference type="ARBA" id="ARBA00022605"/>
    </source>
</evidence>
<evidence type="ECO:0000259" key="13">
    <source>
        <dbReference type="Pfam" id="PF03807"/>
    </source>
</evidence>
<dbReference type="PANTHER" id="PTHR11645">
    <property type="entry name" value="PYRROLINE-5-CARBOXYLATE REDUCTASE"/>
    <property type="match status" value="1"/>
</dbReference>
<keyword evidence="4 9" id="KW-0028">Amino-acid biosynthesis</keyword>
<sequence length="278" mass="28740">MKIGFIGLGNMATAIIGGLLREDTTLSSEDGNVTVITAANIIGSAKTEATRQKRAEQFGIAITASNREVAEAADVLVLAVKPQFFPEVIAEIRDAVSENTLVISIAAGLTLERIAGLFDRNVTAMRLIRCMPNTPALVNAGCTAVVPGPGATEADEALCLRLMESFGRAIVIPERLMDAASATAGSSPAFVFMFIEALADGAVAAGMPRAQAYEFAAAAVAGSAQLVLETGRHPGDLKDMVCSPAGTTIEGVRALEEGAFRASVMNAISACVEKAKAL</sequence>